<keyword evidence="7 16" id="KW-0732">Signal</keyword>
<dbReference type="GO" id="GO:0015891">
    <property type="term" value="P:siderophore transport"/>
    <property type="evidence" value="ECO:0007669"/>
    <property type="project" value="InterPro"/>
</dbReference>
<dbReference type="CDD" id="cd01347">
    <property type="entry name" value="ligand_gated_channel"/>
    <property type="match status" value="1"/>
</dbReference>
<keyword evidence="13 14" id="KW-0998">Cell outer membrane</keyword>
<dbReference type="InterPro" id="IPR037066">
    <property type="entry name" value="Plug_dom_sf"/>
</dbReference>
<comment type="subcellular location">
    <subcellularLocation>
        <location evidence="1 14">Cell outer membrane</location>
        <topology evidence="1 14">Multi-pass membrane protein</topology>
    </subcellularLocation>
</comment>
<dbReference type="PANTHER" id="PTHR32552:SF68">
    <property type="entry name" value="FERRICHROME OUTER MEMBRANE TRANSPORTER_PHAGE RECEPTOR"/>
    <property type="match status" value="1"/>
</dbReference>
<feature type="domain" description="TonB-dependent receptor-like beta-barrel" evidence="17">
    <location>
        <begin position="231"/>
        <end position="681"/>
    </location>
</feature>
<evidence type="ECO:0000313" key="20">
    <source>
        <dbReference type="Proteomes" id="UP000056968"/>
    </source>
</evidence>
<dbReference type="InterPro" id="IPR036942">
    <property type="entry name" value="Beta-barrel_TonB_sf"/>
</dbReference>
<evidence type="ECO:0000256" key="16">
    <source>
        <dbReference type="SAM" id="SignalP"/>
    </source>
</evidence>
<proteinExistence type="inferred from homology"/>
<dbReference type="OrthoDB" id="9760333at2"/>
<dbReference type="SUPFAM" id="SSF56935">
    <property type="entry name" value="Porins"/>
    <property type="match status" value="1"/>
</dbReference>
<keyword evidence="11 14" id="KW-0472">Membrane</keyword>
<feature type="signal peptide" evidence="16">
    <location>
        <begin position="1"/>
        <end position="23"/>
    </location>
</feature>
<feature type="domain" description="TonB-dependent receptor plug" evidence="18">
    <location>
        <begin position="56"/>
        <end position="155"/>
    </location>
</feature>
<dbReference type="Gene3D" id="2.170.130.10">
    <property type="entry name" value="TonB-dependent receptor, plug domain"/>
    <property type="match status" value="1"/>
</dbReference>
<dbReference type="InterPro" id="IPR000531">
    <property type="entry name" value="Beta-barrel_TonB"/>
</dbReference>
<evidence type="ECO:0000256" key="3">
    <source>
        <dbReference type="ARBA" id="ARBA00022448"/>
    </source>
</evidence>
<dbReference type="Gene3D" id="2.40.170.20">
    <property type="entry name" value="TonB-dependent receptor, beta-barrel domain"/>
    <property type="match status" value="1"/>
</dbReference>
<evidence type="ECO:0000259" key="17">
    <source>
        <dbReference type="Pfam" id="PF00593"/>
    </source>
</evidence>
<sequence>MHYRLLSSAICLASLLPASAAFADTDAGADADNPGTIVVTGQPFVEGEISKSDVPLIETPQAISVVSADTIRDQGIVDLNDALRSVAGVSRSSTYGYYDAYTIRGYDTAYDSLYLDGLITHSAAGTNYELSGLERVEVLKGPASSLYGAAPIGGVVNLVSKRPQEDSFLRAQLATGSYNLIEGSIDANAPLDSSGTLLFRLNALFRDSDDFVKYSGKNRIFVAPALTWVMGSDTHLTLLGRWQRDHDNPWSPLPAEGTVLPNANGPIPYAFAIGFPGDQKAIANQDRWSVGYLFDHKFTDWLSFNQTLRYTHAKTYWNNWMFADGYVDSDYAGGVQQGHVFGYDTYGPFYETDKHFGVDNRLTAKVSTGSFSHNVLAGIDYRSADTSYHEDGGEYTFVNTLDYLDPDYTVRLIHDPAQAYTGGGKSHQTGVYVQDHIGYADKIFLTLGGRWDWLHNEGGTVTAFSPRVGLNYMLSPRASLYASWSRSFAPQFDYITSYDGTPLPNGEGRNLEAGVKLGSPGGKLSASAAVFQLTRTNVATGDALHPSFYVVTGEQRSRGFEIEGAWRPAAGWDISLAYTYIDAKVTKDNDIPVGTRLGNVPRNNLYVRGGYEVQEGPLAGLGASLAVLWNSRKVADTSYVYDANGDGINDAGFTLPSYVLVDGGLSYRTGDWRFALNVNNLLNKHYFPDASYYTRVNIGEPRNWRFSVSRDF</sequence>
<dbReference type="Pfam" id="PF00593">
    <property type="entry name" value="TonB_dep_Rec_b-barrel"/>
    <property type="match status" value="1"/>
</dbReference>
<evidence type="ECO:0000256" key="7">
    <source>
        <dbReference type="ARBA" id="ARBA00022729"/>
    </source>
</evidence>
<evidence type="ECO:0000256" key="5">
    <source>
        <dbReference type="ARBA" id="ARBA00022496"/>
    </source>
</evidence>
<gene>
    <name evidence="19" type="ORF">ATN00_02170</name>
</gene>
<evidence type="ECO:0000256" key="13">
    <source>
        <dbReference type="ARBA" id="ARBA00023237"/>
    </source>
</evidence>
<dbReference type="InterPro" id="IPR012910">
    <property type="entry name" value="Plug_dom"/>
</dbReference>
<name>A0A0S3EV38_9SPHN</name>
<protein>
    <submittedName>
        <fullName evidence="19">TonB-dependent receptor</fullName>
    </submittedName>
</protein>
<evidence type="ECO:0000259" key="18">
    <source>
        <dbReference type="Pfam" id="PF07715"/>
    </source>
</evidence>
<evidence type="ECO:0000256" key="6">
    <source>
        <dbReference type="ARBA" id="ARBA00022692"/>
    </source>
</evidence>
<evidence type="ECO:0000256" key="14">
    <source>
        <dbReference type="PROSITE-ProRule" id="PRU01360"/>
    </source>
</evidence>
<keyword evidence="4 14" id="KW-1134">Transmembrane beta strand</keyword>
<evidence type="ECO:0000256" key="1">
    <source>
        <dbReference type="ARBA" id="ARBA00004571"/>
    </source>
</evidence>
<dbReference type="PANTHER" id="PTHR32552">
    <property type="entry name" value="FERRICHROME IRON RECEPTOR-RELATED"/>
    <property type="match status" value="1"/>
</dbReference>
<dbReference type="InterPro" id="IPR039426">
    <property type="entry name" value="TonB-dep_rcpt-like"/>
</dbReference>
<dbReference type="AlphaFoldDB" id="A0A0S3EV38"/>
<dbReference type="EMBL" id="CP013264">
    <property type="protein sequence ID" value="ALR19285.1"/>
    <property type="molecule type" value="Genomic_DNA"/>
</dbReference>
<dbReference type="STRING" id="1332080.ATN00_02170"/>
<evidence type="ECO:0000256" key="9">
    <source>
        <dbReference type="ARBA" id="ARBA00023065"/>
    </source>
</evidence>
<keyword evidence="3 14" id="KW-0813">Transport</keyword>
<reference evidence="19 20" key="1">
    <citation type="submission" date="2015-11" db="EMBL/GenBank/DDBJ databases">
        <title>A Two-component Flavoprotein Monooxygenase System MeaXY Responsible for para-Hydroxylation of 2-Methyl-6-ethylaniline and 2,6-Diethylaniline in Sphingobium baderi DE-13.</title>
        <authorList>
            <person name="Cheng M."/>
            <person name="Meng Q."/>
            <person name="Yang Y."/>
            <person name="Chu C."/>
            <person name="Yan X."/>
            <person name="He J."/>
            <person name="Li S."/>
        </authorList>
    </citation>
    <scope>NUCLEOTIDE SEQUENCE [LARGE SCALE GENOMIC DNA]</scope>
    <source>
        <strain evidence="19 20">DE-13</strain>
    </source>
</reference>
<dbReference type="PROSITE" id="PS52016">
    <property type="entry name" value="TONB_DEPENDENT_REC_3"/>
    <property type="match status" value="1"/>
</dbReference>
<comment type="similarity">
    <text evidence="2 14 15">Belongs to the TonB-dependent receptor family.</text>
</comment>
<dbReference type="GO" id="GO:0038023">
    <property type="term" value="F:signaling receptor activity"/>
    <property type="evidence" value="ECO:0007669"/>
    <property type="project" value="InterPro"/>
</dbReference>
<dbReference type="GO" id="GO:0009279">
    <property type="term" value="C:cell outer membrane"/>
    <property type="evidence" value="ECO:0007669"/>
    <property type="project" value="UniProtKB-SubCell"/>
</dbReference>
<keyword evidence="8" id="KW-0408">Iron</keyword>
<dbReference type="KEGG" id="sbd:ATN00_02170"/>
<dbReference type="Pfam" id="PF07715">
    <property type="entry name" value="Plug"/>
    <property type="match status" value="1"/>
</dbReference>
<keyword evidence="9" id="KW-0406">Ion transport</keyword>
<keyword evidence="12 19" id="KW-0675">Receptor</keyword>
<feature type="chain" id="PRO_5006611660" evidence="16">
    <location>
        <begin position="24"/>
        <end position="712"/>
    </location>
</feature>
<dbReference type="NCBIfam" id="TIGR01783">
    <property type="entry name" value="TonB-siderophor"/>
    <property type="match status" value="1"/>
</dbReference>
<evidence type="ECO:0000256" key="12">
    <source>
        <dbReference type="ARBA" id="ARBA00023170"/>
    </source>
</evidence>
<evidence type="ECO:0000256" key="4">
    <source>
        <dbReference type="ARBA" id="ARBA00022452"/>
    </source>
</evidence>
<keyword evidence="5" id="KW-0410">Iron transport</keyword>
<dbReference type="GO" id="GO:0015344">
    <property type="term" value="F:siderophore uptake transmembrane transporter activity"/>
    <property type="evidence" value="ECO:0007669"/>
    <property type="project" value="TreeGrafter"/>
</dbReference>
<dbReference type="InterPro" id="IPR010105">
    <property type="entry name" value="TonB_sidphr_rcpt"/>
</dbReference>
<evidence type="ECO:0000256" key="8">
    <source>
        <dbReference type="ARBA" id="ARBA00023004"/>
    </source>
</evidence>
<evidence type="ECO:0000256" key="11">
    <source>
        <dbReference type="ARBA" id="ARBA00023136"/>
    </source>
</evidence>
<keyword evidence="20" id="KW-1185">Reference proteome</keyword>
<evidence type="ECO:0000313" key="19">
    <source>
        <dbReference type="EMBL" id="ALR19285.1"/>
    </source>
</evidence>
<dbReference type="Proteomes" id="UP000056968">
    <property type="component" value="Chromosome"/>
</dbReference>
<organism evidence="19 20">
    <name type="scientific">Sphingobium baderi</name>
    <dbReference type="NCBI Taxonomy" id="1332080"/>
    <lineage>
        <taxon>Bacteria</taxon>
        <taxon>Pseudomonadati</taxon>
        <taxon>Pseudomonadota</taxon>
        <taxon>Alphaproteobacteria</taxon>
        <taxon>Sphingomonadales</taxon>
        <taxon>Sphingomonadaceae</taxon>
        <taxon>Sphingobium</taxon>
    </lineage>
</organism>
<dbReference type="RefSeq" id="WP_062061513.1">
    <property type="nucleotide sequence ID" value="NZ_CP013264.1"/>
</dbReference>
<evidence type="ECO:0000256" key="15">
    <source>
        <dbReference type="RuleBase" id="RU003357"/>
    </source>
</evidence>
<evidence type="ECO:0000256" key="2">
    <source>
        <dbReference type="ARBA" id="ARBA00009810"/>
    </source>
</evidence>
<keyword evidence="10 15" id="KW-0798">TonB box</keyword>
<accession>A0A0S3EV38</accession>
<evidence type="ECO:0000256" key="10">
    <source>
        <dbReference type="ARBA" id="ARBA00023077"/>
    </source>
</evidence>
<keyword evidence="6 14" id="KW-0812">Transmembrane</keyword>